<protein>
    <recommendedName>
        <fullName evidence="3">SpoOJ/ParA/ParB/repB family protein</fullName>
    </recommendedName>
</protein>
<keyword evidence="2" id="KW-1185">Reference proteome</keyword>
<dbReference type="PANTHER" id="PTHR36454">
    <property type="entry name" value="LMO2823 PROTEIN"/>
    <property type="match status" value="1"/>
</dbReference>
<comment type="caution">
    <text evidence="1">The sequence shown here is derived from an EMBL/GenBank/DDBJ whole genome shotgun (WGS) entry which is preliminary data.</text>
</comment>
<dbReference type="Proteomes" id="UP000028007">
    <property type="component" value="Unassembled WGS sequence"/>
</dbReference>
<dbReference type="EMBL" id="JNFF01000047">
    <property type="protein sequence ID" value="KEQ30264.1"/>
    <property type="molecule type" value="Genomic_DNA"/>
</dbReference>
<proteinExistence type="predicted"/>
<evidence type="ECO:0008006" key="3">
    <source>
        <dbReference type="Google" id="ProtNLM"/>
    </source>
</evidence>
<organism evidence="1 2">
    <name type="scientific">Pedobacter antarcticus 4BY</name>
    <dbReference type="NCBI Taxonomy" id="1358423"/>
    <lineage>
        <taxon>Bacteria</taxon>
        <taxon>Pseudomonadati</taxon>
        <taxon>Bacteroidota</taxon>
        <taxon>Sphingobacteriia</taxon>
        <taxon>Sphingobacteriales</taxon>
        <taxon>Sphingobacteriaceae</taxon>
        <taxon>Pedobacter</taxon>
    </lineage>
</organism>
<dbReference type="PANTHER" id="PTHR36454:SF1">
    <property type="entry name" value="DUF1015 DOMAIN-CONTAINING PROTEIN"/>
    <property type="match status" value="1"/>
</dbReference>
<dbReference type="eggNOG" id="COG4198">
    <property type="taxonomic scope" value="Bacteria"/>
</dbReference>
<evidence type="ECO:0000313" key="2">
    <source>
        <dbReference type="Proteomes" id="UP000028007"/>
    </source>
</evidence>
<gene>
    <name evidence="1" type="ORF">N180_17855</name>
</gene>
<reference evidence="1 2" key="1">
    <citation type="journal article" date="1992" name="Int. J. Syst. Bacteriol.">
        <title>Sphingobacterium antarcticus sp. nov. a Psychrotrophic Bacterium from the Soils of Schirmacher Oasis, Antarctica.</title>
        <authorList>
            <person name="Shivaji S."/>
            <person name="Ray M.K."/>
            <person name="Rao N.S."/>
            <person name="Saiserr L."/>
            <person name="Jagannadham M.V."/>
            <person name="Kumar G.S."/>
            <person name="Reddy G."/>
            <person name="Bhargava P.M."/>
        </authorList>
    </citation>
    <scope>NUCLEOTIDE SEQUENCE [LARGE SCALE GENOMIC DNA]</scope>
    <source>
        <strain evidence="1 2">4BY</strain>
    </source>
</reference>
<name>A0A081PHU1_9SPHI</name>
<dbReference type="InterPro" id="IPR008323">
    <property type="entry name" value="UCP033563"/>
</dbReference>
<dbReference type="AlphaFoldDB" id="A0A081PHU1"/>
<sequence>MHFHTLCLYREVKEPCFFYPNKALNMATISPFIALRPQAVYADKMLSLQSLTPDLNPKGRIAQHLDHDFISGSHTSNPRILDNLQRMMRSGELYLEDKPCMFVYEITENGTVQTGIWTLTDLKDYDQGLIKTHEAAQHCNTGDLVNYRAEVGLEGAPVLLTHRPSAAIKSMLYRIRQEEADSVYYANKVFHRIWAIADIHSIRQISRCFADLQAVYLVDGHHRMSAAINYRTLRKRNRCETGEFDFISSFYMSSEQLKVKEYHRLVFPHQGVEIDQVFKELKKIFSVTRSIRNEVVIPYKKSDFGMFIAGKWYNLMYKQKDGSRVADTALLQEQVLKPMFKIDDPGRDPNLVTIGGADALEVLQEQLHLHPLAVGFTLTAMTTEQIIEAAQQEILLPPRSTWIEPRIPFGIILRKIEADLSLKYEILSD</sequence>
<dbReference type="Pfam" id="PF06245">
    <property type="entry name" value="DUF1015"/>
    <property type="match status" value="1"/>
</dbReference>
<evidence type="ECO:0000313" key="1">
    <source>
        <dbReference type="EMBL" id="KEQ30264.1"/>
    </source>
</evidence>
<accession>A0A081PHU1</accession>